<dbReference type="GO" id="GO:0032259">
    <property type="term" value="P:methylation"/>
    <property type="evidence" value="ECO:0007669"/>
    <property type="project" value="UniProtKB-KW"/>
</dbReference>
<dbReference type="GO" id="GO:0016020">
    <property type="term" value="C:membrane"/>
    <property type="evidence" value="ECO:0007669"/>
    <property type="project" value="UniProtKB-SubCell"/>
</dbReference>
<dbReference type="PANTHER" id="PTHR43847">
    <property type="entry name" value="BLL3993 PROTEIN"/>
    <property type="match status" value="1"/>
</dbReference>
<sequence length="173" mass="20522">MTTWMWILIFFIICQRLVELVIAKRNERWMKARGGIEKGEAHYKWFIYLHILFFLSILIEVLIQDRSYHQLNYLFFFIFVLAQLGRIWCIHTLGRFWNTKIIVLPRVALIKKGPYKYVKHPNYVIVAVELFIIPMLFGAYLSAVTFPLLHILLLKIRIPSEEKALAKATLSKP</sequence>
<proteinExistence type="predicted"/>
<organism evidence="6 7">
    <name type="scientific">Oceanobacillus limi</name>
    <dbReference type="NCBI Taxonomy" id="930131"/>
    <lineage>
        <taxon>Bacteria</taxon>
        <taxon>Bacillati</taxon>
        <taxon>Bacillota</taxon>
        <taxon>Bacilli</taxon>
        <taxon>Bacillales</taxon>
        <taxon>Bacillaceae</taxon>
        <taxon>Oceanobacillus</taxon>
    </lineage>
</organism>
<comment type="subcellular location">
    <subcellularLocation>
        <location evidence="1">Membrane</location>
        <topology evidence="1">Multi-pass membrane protein</topology>
    </subcellularLocation>
</comment>
<protein>
    <submittedName>
        <fullName evidence="6">Methyltransferase</fullName>
    </submittedName>
</protein>
<keyword evidence="6" id="KW-0489">Methyltransferase</keyword>
<dbReference type="AlphaFoldDB" id="A0A1H9ZDH1"/>
<keyword evidence="4 5" id="KW-0472">Membrane</keyword>
<feature type="transmembrane region" description="Helical" evidence="5">
    <location>
        <begin position="75"/>
        <end position="97"/>
    </location>
</feature>
<feature type="transmembrane region" description="Helical" evidence="5">
    <location>
        <begin position="123"/>
        <end position="153"/>
    </location>
</feature>
<evidence type="ECO:0000313" key="7">
    <source>
        <dbReference type="Proteomes" id="UP000198618"/>
    </source>
</evidence>
<keyword evidence="2 5" id="KW-0812">Transmembrane</keyword>
<dbReference type="EMBL" id="FOHE01000002">
    <property type="protein sequence ID" value="SES79536.1"/>
    <property type="molecule type" value="Genomic_DNA"/>
</dbReference>
<name>A0A1H9ZDH1_9BACI</name>
<accession>A0A1H9ZDH1</accession>
<keyword evidence="6" id="KW-0808">Transferase</keyword>
<feature type="transmembrane region" description="Helical" evidence="5">
    <location>
        <begin position="47"/>
        <end position="63"/>
    </location>
</feature>
<evidence type="ECO:0000256" key="5">
    <source>
        <dbReference type="SAM" id="Phobius"/>
    </source>
</evidence>
<dbReference type="PANTHER" id="PTHR43847:SF1">
    <property type="entry name" value="BLL3993 PROTEIN"/>
    <property type="match status" value="1"/>
</dbReference>
<keyword evidence="3 5" id="KW-1133">Transmembrane helix</keyword>
<evidence type="ECO:0000313" key="6">
    <source>
        <dbReference type="EMBL" id="SES79536.1"/>
    </source>
</evidence>
<dbReference type="Proteomes" id="UP000198618">
    <property type="component" value="Unassembled WGS sequence"/>
</dbReference>
<dbReference type="Pfam" id="PF04140">
    <property type="entry name" value="ICMT"/>
    <property type="match status" value="1"/>
</dbReference>
<dbReference type="STRING" id="930131.SAMN05216389_102206"/>
<dbReference type="Gene3D" id="1.20.120.1630">
    <property type="match status" value="1"/>
</dbReference>
<evidence type="ECO:0000256" key="3">
    <source>
        <dbReference type="ARBA" id="ARBA00022989"/>
    </source>
</evidence>
<dbReference type="GO" id="GO:0004671">
    <property type="term" value="F:protein C-terminal S-isoprenylcysteine carboxyl O-methyltransferase activity"/>
    <property type="evidence" value="ECO:0007669"/>
    <property type="project" value="InterPro"/>
</dbReference>
<dbReference type="InterPro" id="IPR007269">
    <property type="entry name" value="ICMT_MeTrfase"/>
</dbReference>
<reference evidence="6 7" key="1">
    <citation type="submission" date="2016-10" db="EMBL/GenBank/DDBJ databases">
        <authorList>
            <person name="de Groot N.N."/>
        </authorList>
    </citation>
    <scope>NUCLEOTIDE SEQUENCE [LARGE SCALE GENOMIC DNA]</scope>
    <source>
        <strain evidence="6 7">IBRC-M 10780</strain>
    </source>
</reference>
<evidence type="ECO:0000256" key="1">
    <source>
        <dbReference type="ARBA" id="ARBA00004141"/>
    </source>
</evidence>
<dbReference type="InterPro" id="IPR052527">
    <property type="entry name" value="Metal_cation-efflux_comp"/>
</dbReference>
<evidence type="ECO:0000256" key="2">
    <source>
        <dbReference type="ARBA" id="ARBA00022692"/>
    </source>
</evidence>
<dbReference type="OrthoDB" id="7203053at2"/>
<gene>
    <name evidence="6" type="ORF">SAMN05216389_102206</name>
</gene>
<keyword evidence="7" id="KW-1185">Reference proteome</keyword>
<evidence type="ECO:0000256" key="4">
    <source>
        <dbReference type="ARBA" id="ARBA00023136"/>
    </source>
</evidence>